<evidence type="ECO:0000256" key="9">
    <source>
        <dbReference type="PIRNR" id="PIRNR002869"/>
    </source>
</evidence>
<dbReference type="InterPro" id="IPR051050">
    <property type="entry name" value="Lipid_II_flippase_MurJ/MviN"/>
</dbReference>
<feature type="transmembrane region" description="Helical" evidence="8">
    <location>
        <begin position="260"/>
        <end position="280"/>
    </location>
</feature>
<feature type="transmembrane region" description="Helical" evidence="8">
    <location>
        <begin position="24"/>
        <end position="42"/>
    </location>
</feature>
<dbReference type="STRING" id="1120995.SAMN02745245_01815"/>
<keyword evidence="8 9" id="KW-0813">Transport</keyword>
<feature type="transmembrane region" description="Helical" evidence="8">
    <location>
        <begin position="398"/>
        <end position="418"/>
    </location>
</feature>
<keyword evidence="7 8" id="KW-0472">Membrane</keyword>
<evidence type="ECO:0000256" key="4">
    <source>
        <dbReference type="ARBA" id="ARBA00022960"/>
    </source>
</evidence>
<dbReference type="GO" id="GO:0009252">
    <property type="term" value="P:peptidoglycan biosynthetic process"/>
    <property type="evidence" value="ECO:0007669"/>
    <property type="project" value="UniProtKB-UniRule"/>
</dbReference>
<dbReference type="PRINTS" id="PR01806">
    <property type="entry name" value="VIRFACTRMVIN"/>
</dbReference>
<feature type="transmembrane region" description="Helical" evidence="8">
    <location>
        <begin position="373"/>
        <end position="392"/>
    </location>
</feature>
<dbReference type="CDD" id="cd13123">
    <property type="entry name" value="MATE_MurJ_like"/>
    <property type="match status" value="1"/>
</dbReference>
<feature type="transmembrane region" description="Helical" evidence="8">
    <location>
        <begin position="179"/>
        <end position="199"/>
    </location>
</feature>
<dbReference type="GO" id="GO:0071555">
    <property type="term" value="P:cell wall organization"/>
    <property type="evidence" value="ECO:0007669"/>
    <property type="project" value="UniProtKB-UniRule"/>
</dbReference>
<dbReference type="GO" id="GO:0008360">
    <property type="term" value="P:regulation of cell shape"/>
    <property type="evidence" value="ECO:0007669"/>
    <property type="project" value="UniProtKB-UniRule"/>
</dbReference>
<feature type="transmembrane region" description="Helical" evidence="8">
    <location>
        <begin position="220"/>
        <end position="240"/>
    </location>
</feature>
<evidence type="ECO:0000256" key="7">
    <source>
        <dbReference type="ARBA" id="ARBA00023136"/>
    </source>
</evidence>
<keyword evidence="4 8" id="KW-0133">Cell shape</keyword>
<feature type="transmembrane region" description="Helical" evidence="8">
    <location>
        <begin position="48"/>
        <end position="67"/>
    </location>
</feature>
<reference evidence="11" key="1">
    <citation type="submission" date="2016-11" db="EMBL/GenBank/DDBJ databases">
        <authorList>
            <person name="Varghese N."/>
            <person name="Submissions S."/>
        </authorList>
    </citation>
    <scope>NUCLEOTIDE SEQUENCE [LARGE SCALE GENOMIC DNA]</scope>
    <source>
        <strain evidence="11">DSM 21120</strain>
    </source>
</reference>
<sequence length="501" mass="54345">MKTSYILMVVTVISKVFGLVREKALAYFFGVGMVADVFLVAFQIPMTFTNVISGATANGYIPLYNNILEKKDENSANKFTANLSNIVFIVTFLISIVGIIFAKPLVRAMAIGFTGEKLELAVFMTRVGMLSICATSVFSIFKAYLQIKKHFIVSVCHSIVMNLIIIASMAISYKLGATYLAWGILAGFVFQYIIFLPYIKKSGYMHSFKINLKDENIKNLFKVIIPVLISTSVIELNFIISKSLASSLFGGAISTLNYAYKLQSFVTGIVITSIVTAVYPEMARRGALKDTAGLRTTTSDAISTMSLLVIPASVGLFLFAEPIVNLLFVGGAFTAEDGKLTALVLSFYAIGIIGIGFREIVSRVFYTIMDAKTPVINSVIMVVINVVLSIGLSNAVGIVGLALATSVSFIIGAVLIVYSLKNKLGSVITRETAIDLVKIVIATVVMGVISKLAFVFLIGHFGNTISLFGAIIAAGISYLIMLIVLKVSEIYNFINKFKNRK</sequence>
<comment type="pathway">
    <text evidence="8">Cell wall biogenesis; peptidoglycan biosynthesis.</text>
</comment>
<protein>
    <recommendedName>
        <fullName evidence="8">Probable lipid II flippase MurJ</fullName>
    </recommendedName>
</protein>
<evidence type="ECO:0000256" key="1">
    <source>
        <dbReference type="ARBA" id="ARBA00004651"/>
    </source>
</evidence>
<evidence type="ECO:0000313" key="10">
    <source>
        <dbReference type="EMBL" id="SHH64234.1"/>
    </source>
</evidence>
<feature type="transmembrane region" description="Helical" evidence="8">
    <location>
        <begin position="439"/>
        <end position="459"/>
    </location>
</feature>
<dbReference type="AlphaFoldDB" id="A0A1M5UMK9"/>
<evidence type="ECO:0000256" key="2">
    <source>
        <dbReference type="ARBA" id="ARBA00022475"/>
    </source>
</evidence>
<dbReference type="GO" id="GO:0005886">
    <property type="term" value="C:plasma membrane"/>
    <property type="evidence" value="ECO:0007669"/>
    <property type="project" value="UniProtKB-SubCell"/>
</dbReference>
<feature type="transmembrane region" description="Helical" evidence="8">
    <location>
        <begin position="340"/>
        <end position="361"/>
    </location>
</feature>
<name>A0A1M5UMK9_9FIRM</name>
<comment type="subcellular location">
    <subcellularLocation>
        <location evidence="1 8">Cell membrane</location>
        <topology evidence="1 8">Multi-pass membrane protein</topology>
    </subcellularLocation>
</comment>
<accession>A0A1M5UMK9</accession>
<proteinExistence type="inferred from homology"/>
<keyword evidence="5 8" id="KW-0573">Peptidoglycan synthesis</keyword>
<keyword evidence="2 8" id="KW-1003">Cell membrane</keyword>
<dbReference type="NCBIfam" id="TIGR01695">
    <property type="entry name" value="murJ_mviN"/>
    <property type="match status" value="1"/>
</dbReference>
<dbReference type="RefSeq" id="WP_073185555.1">
    <property type="nucleotide sequence ID" value="NZ_FQXI01000018.1"/>
</dbReference>
<comment type="similarity">
    <text evidence="8 9">Belongs to the MurJ/MviN family.</text>
</comment>
<keyword evidence="3 8" id="KW-0812">Transmembrane</keyword>
<evidence type="ECO:0000256" key="3">
    <source>
        <dbReference type="ARBA" id="ARBA00022692"/>
    </source>
</evidence>
<keyword evidence="6 8" id="KW-1133">Transmembrane helix</keyword>
<gene>
    <name evidence="8" type="primary">murJ</name>
    <name evidence="10" type="ORF">SAMN02745245_01815</name>
</gene>
<feature type="transmembrane region" description="Helical" evidence="8">
    <location>
        <begin position="465"/>
        <end position="485"/>
    </location>
</feature>
<evidence type="ECO:0000256" key="6">
    <source>
        <dbReference type="ARBA" id="ARBA00022989"/>
    </source>
</evidence>
<dbReference type="UniPathway" id="UPA00219"/>
<dbReference type="Proteomes" id="UP000184032">
    <property type="component" value="Unassembled WGS sequence"/>
</dbReference>
<dbReference type="PANTHER" id="PTHR47019:SF1">
    <property type="entry name" value="LIPID II FLIPPASE MURJ"/>
    <property type="match status" value="1"/>
</dbReference>
<comment type="function">
    <text evidence="8 9">Involved in peptidoglycan biosynthesis. Transports lipid-linked peptidoglycan precursors from the inner to the outer leaflet of the cytoplasmic membrane.</text>
</comment>
<dbReference type="GO" id="GO:0015648">
    <property type="term" value="F:lipid-linked peptidoglycan transporter activity"/>
    <property type="evidence" value="ECO:0007669"/>
    <property type="project" value="UniProtKB-UniRule"/>
</dbReference>
<dbReference type="OrthoDB" id="9804143at2"/>
<evidence type="ECO:0000256" key="5">
    <source>
        <dbReference type="ARBA" id="ARBA00022984"/>
    </source>
</evidence>
<keyword evidence="8 9" id="KW-0961">Cell wall biogenesis/degradation</keyword>
<dbReference type="GO" id="GO:0034204">
    <property type="term" value="P:lipid translocation"/>
    <property type="evidence" value="ECO:0007669"/>
    <property type="project" value="TreeGrafter"/>
</dbReference>
<evidence type="ECO:0000256" key="8">
    <source>
        <dbReference type="HAMAP-Rule" id="MF_02078"/>
    </source>
</evidence>
<dbReference type="PIRSF" id="PIRSF002869">
    <property type="entry name" value="MviN"/>
    <property type="match status" value="1"/>
</dbReference>
<evidence type="ECO:0000313" key="11">
    <source>
        <dbReference type="Proteomes" id="UP000184032"/>
    </source>
</evidence>
<dbReference type="PANTHER" id="PTHR47019">
    <property type="entry name" value="LIPID II FLIPPASE MURJ"/>
    <property type="match status" value="1"/>
</dbReference>
<keyword evidence="11" id="KW-1185">Reference proteome</keyword>
<dbReference type="HAMAP" id="MF_02078">
    <property type="entry name" value="MurJ_MviN"/>
    <property type="match status" value="1"/>
</dbReference>
<dbReference type="Pfam" id="PF03023">
    <property type="entry name" value="MurJ"/>
    <property type="match status" value="1"/>
</dbReference>
<feature type="transmembrane region" description="Helical" evidence="8">
    <location>
        <begin position="79"/>
        <end position="101"/>
    </location>
</feature>
<dbReference type="InterPro" id="IPR004268">
    <property type="entry name" value="MurJ"/>
</dbReference>
<feature type="transmembrane region" description="Helical" evidence="8">
    <location>
        <begin position="151"/>
        <end position="173"/>
    </location>
</feature>
<organism evidence="10 11">
    <name type="scientific">Anaerosphaera aminiphila DSM 21120</name>
    <dbReference type="NCBI Taxonomy" id="1120995"/>
    <lineage>
        <taxon>Bacteria</taxon>
        <taxon>Bacillati</taxon>
        <taxon>Bacillota</taxon>
        <taxon>Tissierellia</taxon>
        <taxon>Tissierellales</taxon>
        <taxon>Peptoniphilaceae</taxon>
        <taxon>Anaerosphaera</taxon>
    </lineage>
</organism>
<feature type="transmembrane region" description="Helical" evidence="8">
    <location>
        <begin position="301"/>
        <end position="320"/>
    </location>
</feature>
<feature type="transmembrane region" description="Helical" evidence="8">
    <location>
        <begin position="121"/>
        <end position="144"/>
    </location>
</feature>
<dbReference type="EMBL" id="FQXI01000018">
    <property type="protein sequence ID" value="SHH64234.1"/>
    <property type="molecule type" value="Genomic_DNA"/>
</dbReference>